<keyword evidence="1" id="KW-0472">Membrane</keyword>
<accession>A0A2S5AA70</accession>
<proteinExistence type="predicted"/>
<organism evidence="3 4">
    <name type="scientific">Solitalea longa</name>
    <dbReference type="NCBI Taxonomy" id="2079460"/>
    <lineage>
        <taxon>Bacteria</taxon>
        <taxon>Pseudomonadati</taxon>
        <taxon>Bacteroidota</taxon>
        <taxon>Sphingobacteriia</taxon>
        <taxon>Sphingobacteriales</taxon>
        <taxon>Sphingobacteriaceae</taxon>
        <taxon>Solitalea</taxon>
    </lineage>
</organism>
<evidence type="ECO:0000313" key="4">
    <source>
        <dbReference type="Proteomes" id="UP000236893"/>
    </source>
</evidence>
<dbReference type="EMBL" id="PQVF01000001">
    <property type="protein sequence ID" value="POY39013.1"/>
    <property type="molecule type" value="Genomic_DNA"/>
</dbReference>
<comment type="caution">
    <text evidence="3">The sequence shown here is derived from an EMBL/GenBank/DDBJ whole genome shotgun (WGS) entry which is preliminary data.</text>
</comment>
<name>A0A2S5AA70_9SPHI</name>
<evidence type="ECO:0000256" key="1">
    <source>
        <dbReference type="SAM" id="Phobius"/>
    </source>
</evidence>
<feature type="domain" description="DUF58" evidence="2">
    <location>
        <begin position="204"/>
        <end position="370"/>
    </location>
</feature>
<feature type="transmembrane region" description="Helical" evidence="1">
    <location>
        <begin position="12"/>
        <end position="33"/>
    </location>
</feature>
<dbReference type="Pfam" id="PF01882">
    <property type="entry name" value="DUF58"/>
    <property type="match status" value="1"/>
</dbReference>
<keyword evidence="1" id="KW-0812">Transmembrane</keyword>
<evidence type="ECO:0000259" key="2">
    <source>
        <dbReference type="Pfam" id="PF01882"/>
    </source>
</evidence>
<dbReference type="InterPro" id="IPR002881">
    <property type="entry name" value="DUF58"/>
</dbReference>
<dbReference type="PANTHER" id="PTHR33608:SF3">
    <property type="entry name" value="SLR2013 PROTEIN"/>
    <property type="match status" value="1"/>
</dbReference>
<dbReference type="Proteomes" id="UP000236893">
    <property type="component" value="Unassembled WGS sequence"/>
</dbReference>
<dbReference type="OrthoDB" id="845740at2"/>
<keyword evidence="4" id="KW-1185">Reference proteome</keyword>
<dbReference type="PANTHER" id="PTHR33608">
    <property type="entry name" value="BLL2464 PROTEIN"/>
    <property type="match status" value="1"/>
</dbReference>
<gene>
    <name evidence="3" type="ORF">C3K47_00490</name>
</gene>
<protein>
    <submittedName>
        <fullName evidence="3">DUF58 domain-containing protein</fullName>
    </submittedName>
</protein>
<keyword evidence="1" id="KW-1133">Transmembrane helix</keyword>
<evidence type="ECO:0000313" key="3">
    <source>
        <dbReference type="EMBL" id="POY39013.1"/>
    </source>
</evidence>
<feature type="transmembrane region" description="Helical" evidence="1">
    <location>
        <begin position="39"/>
        <end position="58"/>
    </location>
</feature>
<dbReference type="RefSeq" id="WP_103787115.1">
    <property type="nucleotide sequence ID" value="NZ_PQVF01000001.1"/>
</dbReference>
<sequence>MRFIKDLYLSNRFFTLLVSCGVLFVVSFFLPLLYGSAKAIFAVFIVLTLIDYLSVFLLKEGFFARREMAEKLSNGSENEIYLYLENRYTFGTYVKVIDEIPHQFQKRDVLFKETLKSGESKTLRYWLRPVKRGEYEFGAINIFISTVIGLTRRRFRFDQGKTVPVYPSFIQMRKYELMAISNRLPELGIKRIRRIGHSSEFEQIKTYVAGDDTRTINWKATARKGSLMVNNYQDEKSQQVYCIIDKGRVMQMPFEGMSLLDYSINASLVLANSAMIKGDKAGIITFSNKISSILKADKKPVHLQHILELLYNQRTQFKESDYDKLFANIRVNINQRSLLVLFTNFESLAAMRRQLPFLLQLAKHHLVLTVFFENTEMDELLNSRPANTEEIYLKTIAEKFVYDKKLIVKELNQHGVHTLLTPPAKLTVNTLNRYLEFKARGLI</sequence>
<reference evidence="3 4" key="1">
    <citation type="submission" date="2018-01" db="EMBL/GenBank/DDBJ databases">
        <authorList>
            <person name="Gaut B.S."/>
            <person name="Morton B.R."/>
            <person name="Clegg M.T."/>
            <person name="Duvall M.R."/>
        </authorList>
    </citation>
    <scope>NUCLEOTIDE SEQUENCE [LARGE SCALE GENOMIC DNA]</scope>
    <source>
        <strain evidence="3 4">HR-AV</strain>
    </source>
</reference>
<dbReference type="AlphaFoldDB" id="A0A2S5AA70"/>